<dbReference type="Pfam" id="PF20302">
    <property type="entry name" value="HisK-N-like"/>
    <property type="match status" value="1"/>
</dbReference>
<organism evidence="3 4">
    <name type="scientific">Fundulus heteroclitus</name>
    <name type="common">Killifish</name>
    <name type="synonym">Mummichog</name>
    <dbReference type="NCBI Taxonomy" id="8078"/>
    <lineage>
        <taxon>Eukaryota</taxon>
        <taxon>Metazoa</taxon>
        <taxon>Chordata</taxon>
        <taxon>Craniata</taxon>
        <taxon>Vertebrata</taxon>
        <taxon>Euteleostomi</taxon>
        <taxon>Actinopterygii</taxon>
        <taxon>Neopterygii</taxon>
        <taxon>Teleostei</taxon>
        <taxon>Neoteleostei</taxon>
        <taxon>Acanthomorphata</taxon>
        <taxon>Ovalentaria</taxon>
        <taxon>Atherinomorphae</taxon>
        <taxon>Cyprinodontiformes</taxon>
        <taxon>Fundulidae</taxon>
        <taxon>Fundulus</taxon>
    </lineage>
</organism>
<protein>
    <submittedName>
        <fullName evidence="3">Mitogen-activated protein kinase kinase kinase 6</fullName>
    </submittedName>
</protein>
<dbReference type="InterPro" id="IPR046873">
    <property type="entry name" value="HisK-N-like"/>
</dbReference>
<dbReference type="Ensembl" id="ENSFHET00000030587.1">
    <property type="protein sequence ID" value="ENSFHEP00000020953.1"/>
    <property type="gene ID" value="ENSFHEG00000022969.1"/>
</dbReference>
<accession>A0A3Q2Q326</accession>
<keyword evidence="1" id="KW-0175">Coiled coil</keyword>
<feature type="coiled-coil region" evidence="1">
    <location>
        <begin position="204"/>
        <end position="246"/>
    </location>
</feature>
<feature type="domain" description="MAP3K HisK-N-like globin" evidence="2">
    <location>
        <begin position="1"/>
        <end position="131"/>
    </location>
</feature>
<dbReference type="GeneTree" id="ENSGT00940000159398"/>
<reference evidence="3" key="2">
    <citation type="submission" date="2025-09" db="UniProtKB">
        <authorList>
            <consortium name="Ensembl"/>
        </authorList>
    </citation>
    <scope>IDENTIFICATION</scope>
</reference>
<dbReference type="Proteomes" id="UP000265000">
    <property type="component" value="Unplaced"/>
</dbReference>
<sequence>MLRKDSERRATLHRVLTEYINYVVTNIQETIPQCDEGSSLRGDHIVTLITCLRENIRSPDRKQLASGLLELRSTLLAAAIPLNSLQAVLFNFQDAVKKVLKQQQVKPHWMFALDNLLRQAVQDAITVLLPELKLHLQSSFEMEDSIPEEQSVDPDTPVVVVPDQVMEPTDTQQAVPGKENGTTVSLRSSAEVLLNRKCPLSDKLGDMRVETRRLLNELAEKEREYQELLRNSVQKKQEQIDKLKKTFIIEGEVFVTAEADTFRWTLAV</sequence>
<keyword evidence="4" id="KW-1185">Reference proteome</keyword>
<dbReference type="AlphaFoldDB" id="A0A3Q2Q326"/>
<evidence type="ECO:0000313" key="3">
    <source>
        <dbReference type="Ensembl" id="ENSFHEP00000020953.1"/>
    </source>
</evidence>
<name>A0A3Q2Q326_FUNHE</name>
<evidence type="ECO:0000259" key="2">
    <source>
        <dbReference type="Pfam" id="PF20302"/>
    </source>
</evidence>
<reference evidence="3" key="1">
    <citation type="submission" date="2025-08" db="UniProtKB">
        <authorList>
            <consortium name="Ensembl"/>
        </authorList>
    </citation>
    <scope>IDENTIFICATION</scope>
</reference>
<evidence type="ECO:0000256" key="1">
    <source>
        <dbReference type="SAM" id="Coils"/>
    </source>
</evidence>
<proteinExistence type="predicted"/>
<evidence type="ECO:0000313" key="4">
    <source>
        <dbReference type="Proteomes" id="UP000265000"/>
    </source>
</evidence>